<evidence type="ECO:0000256" key="1">
    <source>
        <dbReference type="SAM" id="Phobius"/>
    </source>
</evidence>
<proteinExistence type="predicted"/>
<feature type="transmembrane region" description="Helical" evidence="1">
    <location>
        <begin position="79"/>
        <end position="105"/>
    </location>
</feature>
<gene>
    <name evidence="2" type="ORF">GCM10022277_11460</name>
</gene>
<keyword evidence="1" id="KW-1133">Transmembrane helix</keyword>
<organism evidence="2 3">
    <name type="scientific">Litoribacillus peritrichatus</name>
    <dbReference type="NCBI Taxonomy" id="718191"/>
    <lineage>
        <taxon>Bacteria</taxon>
        <taxon>Pseudomonadati</taxon>
        <taxon>Pseudomonadota</taxon>
        <taxon>Gammaproteobacteria</taxon>
        <taxon>Oceanospirillales</taxon>
        <taxon>Oceanospirillaceae</taxon>
        <taxon>Litoribacillus</taxon>
    </lineage>
</organism>
<keyword evidence="3" id="KW-1185">Reference proteome</keyword>
<accession>A0ABP7MB15</accession>
<name>A0ABP7MB15_9GAMM</name>
<feature type="transmembrane region" description="Helical" evidence="1">
    <location>
        <begin position="21"/>
        <end position="38"/>
    </location>
</feature>
<keyword evidence="1" id="KW-0472">Membrane</keyword>
<dbReference type="Proteomes" id="UP001501565">
    <property type="component" value="Unassembled WGS sequence"/>
</dbReference>
<protein>
    <submittedName>
        <fullName evidence="2">Uncharacterized protein</fullName>
    </submittedName>
</protein>
<comment type="caution">
    <text evidence="2">The sequence shown here is derived from an EMBL/GenBank/DDBJ whole genome shotgun (WGS) entry which is preliminary data.</text>
</comment>
<dbReference type="EMBL" id="BAABBN010000004">
    <property type="protein sequence ID" value="GAA3918069.1"/>
    <property type="molecule type" value="Genomic_DNA"/>
</dbReference>
<sequence>MKKALIPDFTGKRWLKIGLRTLHLIGFAGVFATALNEVPQPEFWLITIVSGLGLLALEAMSNFIWFVQVRGFVIYLKMGLLFALYVLPEYALIWLILIITISGVISHAPSSIRYYSFIHGRKVTSLKDTKG</sequence>
<evidence type="ECO:0000313" key="3">
    <source>
        <dbReference type="Proteomes" id="UP001501565"/>
    </source>
</evidence>
<reference evidence="3" key="1">
    <citation type="journal article" date="2019" name="Int. J. Syst. Evol. Microbiol.">
        <title>The Global Catalogue of Microorganisms (GCM) 10K type strain sequencing project: providing services to taxonomists for standard genome sequencing and annotation.</title>
        <authorList>
            <consortium name="The Broad Institute Genomics Platform"/>
            <consortium name="The Broad Institute Genome Sequencing Center for Infectious Disease"/>
            <person name="Wu L."/>
            <person name="Ma J."/>
        </authorList>
    </citation>
    <scope>NUCLEOTIDE SEQUENCE [LARGE SCALE GENOMIC DNA]</scope>
    <source>
        <strain evidence="3">JCM 17551</strain>
    </source>
</reference>
<feature type="transmembrane region" description="Helical" evidence="1">
    <location>
        <begin position="44"/>
        <end position="67"/>
    </location>
</feature>
<keyword evidence="1" id="KW-0812">Transmembrane</keyword>
<evidence type="ECO:0000313" key="2">
    <source>
        <dbReference type="EMBL" id="GAA3918069.1"/>
    </source>
</evidence>